<dbReference type="AlphaFoldDB" id="A0A8H6FZP0"/>
<evidence type="ECO:0000313" key="3">
    <source>
        <dbReference type="Proteomes" id="UP000578531"/>
    </source>
</evidence>
<feature type="chain" id="PRO_5034971395" evidence="1">
    <location>
        <begin position="31"/>
        <end position="240"/>
    </location>
</feature>
<keyword evidence="3" id="KW-1185">Reference proteome</keyword>
<gene>
    <name evidence="2" type="ORF">HO173_003949</name>
</gene>
<evidence type="ECO:0000256" key="1">
    <source>
        <dbReference type="SAM" id="SignalP"/>
    </source>
</evidence>
<organism evidence="2 3">
    <name type="scientific">Letharia columbiana</name>
    <dbReference type="NCBI Taxonomy" id="112416"/>
    <lineage>
        <taxon>Eukaryota</taxon>
        <taxon>Fungi</taxon>
        <taxon>Dikarya</taxon>
        <taxon>Ascomycota</taxon>
        <taxon>Pezizomycotina</taxon>
        <taxon>Lecanoromycetes</taxon>
        <taxon>OSLEUM clade</taxon>
        <taxon>Lecanoromycetidae</taxon>
        <taxon>Lecanorales</taxon>
        <taxon>Lecanorineae</taxon>
        <taxon>Parmeliaceae</taxon>
        <taxon>Letharia</taxon>
    </lineage>
</organism>
<dbReference type="RefSeq" id="XP_037167066.1">
    <property type="nucleotide sequence ID" value="XM_037305873.1"/>
</dbReference>
<proteinExistence type="predicted"/>
<keyword evidence="1" id="KW-0732">Signal</keyword>
<protein>
    <submittedName>
        <fullName evidence="2">Uncharacterized protein</fullName>
    </submittedName>
</protein>
<accession>A0A8H6FZP0</accession>
<dbReference type="Proteomes" id="UP000578531">
    <property type="component" value="Unassembled WGS sequence"/>
</dbReference>
<evidence type="ECO:0000313" key="2">
    <source>
        <dbReference type="EMBL" id="KAF6237748.1"/>
    </source>
</evidence>
<dbReference type="GeneID" id="59285614"/>
<reference evidence="2 3" key="1">
    <citation type="journal article" date="2020" name="Genomics">
        <title>Complete, high-quality genomes from long-read metagenomic sequencing of two wolf lichen thalli reveals enigmatic genome architecture.</title>
        <authorList>
            <person name="McKenzie S.K."/>
            <person name="Walston R.F."/>
            <person name="Allen J.L."/>
        </authorList>
    </citation>
    <scope>NUCLEOTIDE SEQUENCE [LARGE SCALE GENOMIC DNA]</scope>
    <source>
        <strain evidence="2">WasteWater2</strain>
    </source>
</reference>
<comment type="caution">
    <text evidence="2">The sequence shown here is derived from an EMBL/GenBank/DDBJ whole genome shotgun (WGS) entry which is preliminary data.</text>
</comment>
<feature type="signal peptide" evidence="1">
    <location>
        <begin position="1"/>
        <end position="30"/>
    </location>
</feature>
<sequence length="240" mass="26272">MKAVRTSESSPCAILSFLISLFILHTQSLALTPSLSLTVPTNLTDLFGLWSYRHCVSDPTWNPRTVHIASSCENALVALSDDSSTWGLHPGTFTYNLGGRSTAYFPGARSLLTLPKRYVVGDCVVAIVMMKMFERSSIGQFPGLPDSVIGKWRDKDSSTWKDMIEPAEYVRATCRNGCGYAVLGREHGIGIAIWETGSKWDRYAREMSSLSEVDKVIPSLEIGNTSVVGMGNGSILEALR</sequence>
<dbReference type="EMBL" id="JACCJC010000012">
    <property type="protein sequence ID" value="KAF6237748.1"/>
    <property type="molecule type" value="Genomic_DNA"/>
</dbReference>
<name>A0A8H6FZP0_9LECA</name>
<dbReference type="OrthoDB" id="10317291at2759"/>